<organism evidence="8 9">
    <name type="scientific">Apiotrichum porosum</name>
    <dbReference type="NCBI Taxonomy" id="105984"/>
    <lineage>
        <taxon>Eukaryota</taxon>
        <taxon>Fungi</taxon>
        <taxon>Dikarya</taxon>
        <taxon>Basidiomycota</taxon>
        <taxon>Agaricomycotina</taxon>
        <taxon>Tremellomycetes</taxon>
        <taxon>Trichosporonales</taxon>
        <taxon>Trichosporonaceae</taxon>
        <taxon>Apiotrichum</taxon>
    </lineage>
</organism>
<feature type="transmembrane region" description="Helical" evidence="6">
    <location>
        <begin position="460"/>
        <end position="483"/>
    </location>
</feature>
<dbReference type="AlphaFoldDB" id="A0A427XD65"/>
<gene>
    <name evidence="8" type="ORF">EHS24_005346</name>
</gene>
<dbReference type="InterPro" id="IPR050360">
    <property type="entry name" value="MFS_Sugar_Transporters"/>
</dbReference>
<feature type="transmembrane region" description="Helical" evidence="6">
    <location>
        <begin position="495"/>
        <end position="513"/>
    </location>
</feature>
<dbReference type="EMBL" id="RSCE01000021">
    <property type="protein sequence ID" value="RSH76768.1"/>
    <property type="molecule type" value="Genomic_DNA"/>
</dbReference>
<feature type="transmembrane region" description="Helical" evidence="6">
    <location>
        <begin position="325"/>
        <end position="343"/>
    </location>
</feature>
<evidence type="ECO:0000256" key="5">
    <source>
        <dbReference type="ARBA" id="ARBA00023136"/>
    </source>
</evidence>
<proteinExistence type="inferred from homology"/>
<feature type="transmembrane region" description="Helical" evidence="6">
    <location>
        <begin position="419"/>
        <end position="448"/>
    </location>
</feature>
<dbReference type="Proteomes" id="UP000279236">
    <property type="component" value="Unassembled WGS sequence"/>
</dbReference>
<dbReference type="OrthoDB" id="6612291at2759"/>
<comment type="similarity">
    <text evidence="2">Belongs to the major facilitator superfamily. Sugar transporter (TC 2.A.1.1) family.</text>
</comment>
<evidence type="ECO:0000256" key="2">
    <source>
        <dbReference type="ARBA" id="ARBA00010992"/>
    </source>
</evidence>
<evidence type="ECO:0000256" key="4">
    <source>
        <dbReference type="ARBA" id="ARBA00022989"/>
    </source>
</evidence>
<feature type="transmembrane region" description="Helical" evidence="6">
    <location>
        <begin position="363"/>
        <end position="381"/>
    </location>
</feature>
<keyword evidence="9" id="KW-1185">Reference proteome</keyword>
<evidence type="ECO:0000313" key="8">
    <source>
        <dbReference type="EMBL" id="RSH76768.1"/>
    </source>
</evidence>
<dbReference type="InterPro" id="IPR020846">
    <property type="entry name" value="MFS_dom"/>
</dbReference>
<dbReference type="PROSITE" id="PS50850">
    <property type="entry name" value="MFS"/>
    <property type="match status" value="1"/>
</dbReference>
<dbReference type="GO" id="GO:0005351">
    <property type="term" value="F:carbohydrate:proton symporter activity"/>
    <property type="evidence" value="ECO:0007669"/>
    <property type="project" value="TreeGrafter"/>
</dbReference>
<dbReference type="RefSeq" id="XP_028471915.1">
    <property type="nucleotide sequence ID" value="XM_028620873.1"/>
</dbReference>
<dbReference type="Gene3D" id="1.20.1250.20">
    <property type="entry name" value="MFS general substrate transporter like domains"/>
    <property type="match status" value="1"/>
</dbReference>
<protein>
    <recommendedName>
        <fullName evidence="7">Major facilitator superfamily (MFS) profile domain-containing protein</fullName>
    </recommendedName>
</protein>
<dbReference type="GeneID" id="39589889"/>
<comment type="caution">
    <text evidence="8">The sequence shown here is derived from an EMBL/GenBank/DDBJ whole genome shotgun (WGS) entry which is preliminary data.</text>
</comment>
<evidence type="ECO:0000256" key="6">
    <source>
        <dbReference type="SAM" id="Phobius"/>
    </source>
</evidence>
<feature type="transmembrane region" description="Helical" evidence="6">
    <location>
        <begin position="205"/>
        <end position="225"/>
    </location>
</feature>
<feature type="transmembrane region" description="Helical" evidence="6">
    <location>
        <begin position="237"/>
        <end position="255"/>
    </location>
</feature>
<dbReference type="PANTHER" id="PTHR48022:SF68">
    <property type="entry name" value="MAJOR FACILITATOR SUPERFAMILY (MFS) PROFILE DOMAIN-CONTAINING PROTEIN-RELATED"/>
    <property type="match status" value="1"/>
</dbReference>
<dbReference type="SUPFAM" id="SSF103473">
    <property type="entry name" value="MFS general substrate transporter"/>
    <property type="match status" value="1"/>
</dbReference>
<reference evidence="8 9" key="1">
    <citation type="submission" date="2018-11" db="EMBL/GenBank/DDBJ databases">
        <title>Genome sequence of Apiotrichum porosum DSM 27194.</title>
        <authorList>
            <person name="Aliyu H."/>
            <person name="Gorte O."/>
            <person name="Ochsenreither K."/>
        </authorList>
    </citation>
    <scope>NUCLEOTIDE SEQUENCE [LARGE SCALE GENOMIC DNA]</scope>
    <source>
        <strain evidence="8 9">DSM 27194</strain>
    </source>
</reference>
<feature type="domain" description="Major facilitator superfamily (MFS) profile" evidence="7">
    <location>
        <begin position="69"/>
        <end position="517"/>
    </location>
</feature>
<feature type="transmembrane region" description="Helical" evidence="6">
    <location>
        <begin position="112"/>
        <end position="133"/>
    </location>
</feature>
<dbReference type="InterPro" id="IPR005828">
    <property type="entry name" value="MFS_sugar_transport-like"/>
</dbReference>
<keyword evidence="3 6" id="KW-0812">Transmembrane</keyword>
<dbReference type="InterPro" id="IPR036259">
    <property type="entry name" value="MFS_trans_sf"/>
</dbReference>
<feature type="transmembrane region" description="Helical" evidence="6">
    <location>
        <begin position="388"/>
        <end position="407"/>
    </location>
</feature>
<feature type="transmembrane region" description="Helical" evidence="6">
    <location>
        <begin position="68"/>
        <end position="92"/>
    </location>
</feature>
<evidence type="ECO:0000259" key="7">
    <source>
        <dbReference type="PROSITE" id="PS50850"/>
    </source>
</evidence>
<keyword evidence="4 6" id="KW-1133">Transmembrane helix</keyword>
<comment type="subcellular location">
    <subcellularLocation>
        <location evidence="1">Membrane</location>
        <topology evidence="1">Multi-pass membrane protein</topology>
    </subcellularLocation>
</comment>
<feature type="transmembrane region" description="Helical" evidence="6">
    <location>
        <begin position="145"/>
        <end position="164"/>
    </location>
</feature>
<evidence type="ECO:0000313" key="9">
    <source>
        <dbReference type="Proteomes" id="UP000279236"/>
    </source>
</evidence>
<dbReference type="PANTHER" id="PTHR48022">
    <property type="entry name" value="PLASTIDIC GLUCOSE TRANSPORTER 4"/>
    <property type="match status" value="1"/>
</dbReference>
<keyword evidence="5 6" id="KW-0472">Membrane</keyword>
<dbReference type="STRING" id="105984.A0A427XD65"/>
<evidence type="ECO:0000256" key="1">
    <source>
        <dbReference type="ARBA" id="ARBA00004141"/>
    </source>
</evidence>
<dbReference type="Pfam" id="PF00083">
    <property type="entry name" value="Sugar_tr"/>
    <property type="match status" value="1"/>
</dbReference>
<evidence type="ECO:0000256" key="3">
    <source>
        <dbReference type="ARBA" id="ARBA00022692"/>
    </source>
</evidence>
<feature type="transmembrane region" description="Helical" evidence="6">
    <location>
        <begin position="170"/>
        <end position="193"/>
    </location>
</feature>
<sequence length="554" mass="59937">MSYVVGPTTNLPFPDQQHADLTDLDSKATMTHLEEATGDLASEPVAVDTLLPRYSLIKSLFVYRTASLWALAVLAGALFDGYALVAPGTVMVNYEFIDKFGGPVVGGVKQLYAYQVAAWGGILNAGQILGMLLGSLTSDRFGRVFNIRLIGFLMVVSIILNLTMQNWLYYLFSRFLTGWATGLVQSGLTVYVSEISPPHIRSTMLFVYSIWYSVGAFVGIIAGQIITSTGAPYQHAFYSELVFLGLFVPALIFAPETPWFHGFRRNEAATKKSLVRLFGNVEGFDVDHEYLVIMAEVHKQDGMKAQSAARGYLALFKGVDRRRTWISFFPLIASQFIGLPLIGSGLPYYLSLLGTANPLIPSIASWVTTIGTMFVSAAIVNRVGRRPLLLGGILVSLIACLAIGGIGTKIRMSGGTLPAAGMGAIVGISVVWYTAFGLSTAPLSWAYLADTATPALRARTASIAAGLSAMPGLVFNYTTPILLSAQEANWGLELGYFYAGLSAIAVVVVFFTIPETQGRTFRELDELFERKTHTRKFKETTVDDVSNAVPASAA</sequence>
<dbReference type="GO" id="GO:0016020">
    <property type="term" value="C:membrane"/>
    <property type="evidence" value="ECO:0007669"/>
    <property type="project" value="UniProtKB-SubCell"/>
</dbReference>
<accession>A0A427XD65</accession>
<name>A0A427XD65_9TREE</name>